<evidence type="ECO:0000256" key="1">
    <source>
        <dbReference type="SAM" id="MobiDB-lite"/>
    </source>
</evidence>
<protein>
    <submittedName>
        <fullName evidence="3">Uncharacterized protein</fullName>
    </submittedName>
</protein>
<evidence type="ECO:0000313" key="3">
    <source>
        <dbReference type="EMBL" id="QDU86527.1"/>
    </source>
</evidence>
<feature type="chain" id="PRO_5022208684" evidence="2">
    <location>
        <begin position="33"/>
        <end position="300"/>
    </location>
</feature>
<sequence length="300" mass="32689" precursor="true">MPCHPPLASRTTRFVVLALLAAVGFTSCCSSGGSERVHGDDDVQHEPDVRPPVEITGSYGDAVEPDAAMQAGLDLLVGFANEQARFVEDYTQRPFETAPVLLVPSEDGWEELLGENFPDARDLSYLVVDTFAFVDLERARIVVSPYLLSFNFIFDPDHEELRERARLNAGMLVPSLVNWHDEDHFGSLSKVLAAYAADDRAAAGSRTYLVRGHATLVECAWAESVGLDALKREEAGISYFDAFAGQRPNSPSAVGRNYLKKVLLAEGRAGVDERLAKDPPPPLLMITIKGGSNPDDADDE</sequence>
<keyword evidence="2" id="KW-0732">Signal</keyword>
<gene>
    <name evidence="3" type="ORF">Pla163_36780</name>
</gene>
<feature type="region of interest" description="Disordered" evidence="1">
    <location>
        <begin position="273"/>
        <end position="300"/>
    </location>
</feature>
<keyword evidence="4" id="KW-1185">Reference proteome</keyword>
<feature type="signal peptide" evidence="2">
    <location>
        <begin position="1"/>
        <end position="32"/>
    </location>
</feature>
<dbReference type="RefSeq" id="WP_145191931.1">
    <property type="nucleotide sequence ID" value="NZ_CP036290.1"/>
</dbReference>
<reference evidence="3 4" key="1">
    <citation type="submission" date="2019-02" db="EMBL/GenBank/DDBJ databases">
        <title>Deep-cultivation of Planctomycetes and their phenomic and genomic characterization uncovers novel biology.</title>
        <authorList>
            <person name="Wiegand S."/>
            <person name="Jogler M."/>
            <person name="Boedeker C."/>
            <person name="Pinto D."/>
            <person name="Vollmers J."/>
            <person name="Rivas-Marin E."/>
            <person name="Kohn T."/>
            <person name="Peeters S.H."/>
            <person name="Heuer A."/>
            <person name="Rast P."/>
            <person name="Oberbeckmann S."/>
            <person name="Bunk B."/>
            <person name="Jeske O."/>
            <person name="Meyerdierks A."/>
            <person name="Storesund J.E."/>
            <person name="Kallscheuer N."/>
            <person name="Luecker S."/>
            <person name="Lage O.M."/>
            <person name="Pohl T."/>
            <person name="Merkel B.J."/>
            <person name="Hornburger P."/>
            <person name="Mueller R.-W."/>
            <person name="Bruemmer F."/>
            <person name="Labrenz M."/>
            <person name="Spormann A.M."/>
            <person name="Op den Camp H."/>
            <person name="Overmann J."/>
            <person name="Amann R."/>
            <person name="Jetten M.S.M."/>
            <person name="Mascher T."/>
            <person name="Medema M.H."/>
            <person name="Devos D.P."/>
            <person name="Kaster A.-K."/>
            <person name="Ovreas L."/>
            <person name="Rohde M."/>
            <person name="Galperin M.Y."/>
            <person name="Jogler C."/>
        </authorList>
    </citation>
    <scope>NUCLEOTIDE SEQUENCE [LARGE SCALE GENOMIC DNA]</scope>
    <source>
        <strain evidence="3 4">Pla163</strain>
    </source>
</reference>
<organism evidence="3 4">
    <name type="scientific">Rohdeia mirabilis</name>
    <dbReference type="NCBI Taxonomy" id="2528008"/>
    <lineage>
        <taxon>Bacteria</taxon>
        <taxon>Pseudomonadati</taxon>
        <taxon>Planctomycetota</taxon>
        <taxon>Planctomycetia</taxon>
        <taxon>Planctomycetia incertae sedis</taxon>
        <taxon>Rohdeia</taxon>
    </lineage>
</organism>
<evidence type="ECO:0000313" key="4">
    <source>
        <dbReference type="Proteomes" id="UP000319342"/>
    </source>
</evidence>
<proteinExistence type="predicted"/>
<dbReference type="AlphaFoldDB" id="A0A518D4X1"/>
<dbReference type="EMBL" id="CP036290">
    <property type="protein sequence ID" value="QDU86527.1"/>
    <property type="molecule type" value="Genomic_DNA"/>
</dbReference>
<evidence type="ECO:0000256" key="2">
    <source>
        <dbReference type="SAM" id="SignalP"/>
    </source>
</evidence>
<dbReference type="Proteomes" id="UP000319342">
    <property type="component" value="Chromosome"/>
</dbReference>
<name>A0A518D4X1_9BACT</name>
<accession>A0A518D4X1</accession>